<dbReference type="EMBL" id="FNCJ01000007">
    <property type="protein sequence ID" value="SDH10281.1"/>
    <property type="molecule type" value="Genomic_DNA"/>
</dbReference>
<sequence>MAAMKKIKVVSAKNLPSRWPLTATAAWWLLLDRLHAPGWGWGVFYTLAAIVWIISVVCTFCQESADPFERVGK</sequence>
<name>A0A1G7ZNF2_9BURK</name>
<proteinExistence type="predicted"/>
<keyword evidence="1" id="KW-0812">Transmembrane</keyword>
<organism evidence="2 3">
    <name type="scientific">Paraburkholderia phenazinium</name>
    <dbReference type="NCBI Taxonomy" id="60549"/>
    <lineage>
        <taxon>Bacteria</taxon>
        <taxon>Pseudomonadati</taxon>
        <taxon>Pseudomonadota</taxon>
        <taxon>Betaproteobacteria</taxon>
        <taxon>Burkholderiales</taxon>
        <taxon>Burkholderiaceae</taxon>
        <taxon>Paraburkholderia</taxon>
    </lineage>
</organism>
<keyword evidence="1" id="KW-0472">Membrane</keyword>
<feature type="transmembrane region" description="Helical" evidence="1">
    <location>
        <begin position="43"/>
        <end position="61"/>
    </location>
</feature>
<dbReference type="AlphaFoldDB" id="A0A1G7ZNF2"/>
<keyword evidence="1" id="KW-1133">Transmembrane helix</keyword>
<reference evidence="2 3" key="1">
    <citation type="submission" date="2016-10" db="EMBL/GenBank/DDBJ databases">
        <authorList>
            <person name="de Groot N.N."/>
        </authorList>
    </citation>
    <scope>NUCLEOTIDE SEQUENCE [LARGE SCALE GENOMIC DNA]</scope>
    <source>
        <strain evidence="2 3">LMG 2247</strain>
    </source>
</reference>
<accession>A0A1G7ZNF2</accession>
<gene>
    <name evidence="2" type="ORF">SAMN05216466_107106</name>
</gene>
<evidence type="ECO:0000313" key="2">
    <source>
        <dbReference type="EMBL" id="SDH10281.1"/>
    </source>
</evidence>
<evidence type="ECO:0000256" key="1">
    <source>
        <dbReference type="SAM" id="Phobius"/>
    </source>
</evidence>
<protein>
    <submittedName>
        <fullName evidence="2">Uncharacterized protein</fullName>
    </submittedName>
</protein>
<dbReference type="Proteomes" id="UP000199706">
    <property type="component" value="Unassembled WGS sequence"/>
</dbReference>
<evidence type="ECO:0000313" key="3">
    <source>
        <dbReference type="Proteomes" id="UP000199706"/>
    </source>
</evidence>